<organism evidence="2 3">
    <name type="scientific">Auricularia subglabra (strain TFB-10046 / SS5)</name>
    <name type="common">White-rot fungus</name>
    <name type="synonym">Auricularia delicata (strain TFB10046)</name>
    <dbReference type="NCBI Taxonomy" id="717982"/>
    <lineage>
        <taxon>Eukaryota</taxon>
        <taxon>Fungi</taxon>
        <taxon>Dikarya</taxon>
        <taxon>Basidiomycota</taxon>
        <taxon>Agaricomycotina</taxon>
        <taxon>Agaricomycetes</taxon>
        <taxon>Auriculariales</taxon>
        <taxon>Auriculariaceae</taxon>
        <taxon>Auricularia</taxon>
    </lineage>
</organism>
<reference evidence="3" key="1">
    <citation type="journal article" date="2012" name="Science">
        <title>The Paleozoic origin of enzymatic lignin decomposition reconstructed from 31 fungal genomes.</title>
        <authorList>
            <person name="Floudas D."/>
            <person name="Binder M."/>
            <person name="Riley R."/>
            <person name="Barry K."/>
            <person name="Blanchette R.A."/>
            <person name="Henrissat B."/>
            <person name="Martinez A.T."/>
            <person name="Otillar R."/>
            <person name="Spatafora J.W."/>
            <person name="Yadav J.S."/>
            <person name="Aerts A."/>
            <person name="Benoit I."/>
            <person name="Boyd A."/>
            <person name="Carlson A."/>
            <person name="Copeland A."/>
            <person name="Coutinho P.M."/>
            <person name="de Vries R.P."/>
            <person name="Ferreira P."/>
            <person name="Findley K."/>
            <person name="Foster B."/>
            <person name="Gaskell J."/>
            <person name="Glotzer D."/>
            <person name="Gorecki P."/>
            <person name="Heitman J."/>
            <person name="Hesse C."/>
            <person name="Hori C."/>
            <person name="Igarashi K."/>
            <person name="Jurgens J.A."/>
            <person name="Kallen N."/>
            <person name="Kersten P."/>
            <person name="Kohler A."/>
            <person name="Kuees U."/>
            <person name="Kumar T.K.A."/>
            <person name="Kuo A."/>
            <person name="LaButti K."/>
            <person name="Larrondo L.F."/>
            <person name="Lindquist E."/>
            <person name="Ling A."/>
            <person name="Lombard V."/>
            <person name="Lucas S."/>
            <person name="Lundell T."/>
            <person name="Martin R."/>
            <person name="McLaughlin D.J."/>
            <person name="Morgenstern I."/>
            <person name="Morin E."/>
            <person name="Murat C."/>
            <person name="Nagy L.G."/>
            <person name="Nolan M."/>
            <person name="Ohm R.A."/>
            <person name="Patyshakuliyeva A."/>
            <person name="Rokas A."/>
            <person name="Ruiz-Duenas F.J."/>
            <person name="Sabat G."/>
            <person name="Salamov A."/>
            <person name="Samejima M."/>
            <person name="Schmutz J."/>
            <person name="Slot J.C."/>
            <person name="St John F."/>
            <person name="Stenlid J."/>
            <person name="Sun H."/>
            <person name="Sun S."/>
            <person name="Syed K."/>
            <person name="Tsang A."/>
            <person name="Wiebenga A."/>
            <person name="Young D."/>
            <person name="Pisabarro A."/>
            <person name="Eastwood D.C."/>
            <person name="Martin F."/>
            <person name="Cullen D."/>
            <person name="Grigoriev I.V."/>
            <person name="Hibbett D.S."/>
        </authorList>
    </citation>
    <scope>NUCLEOTIDE SEQUENCE [LARGE SCALE GENOMIC DNA]</scope>
    <source>
        <strain evidence="3">TFB10046</strain>
    </source>
</reference>
<dbReference type="EMBL" id="JH689196">
    <property type="protein sequence ID" value="EJD32227.1"/>
    <property type="molecule type" value="Genomic_DNA"/>
</dbReference>
<proteinExistence type="predicted"/>
<gene>
    <name evidence="2" type="ORF">AURDEDRAFT_178738</name>
</gene>
<dbReference type="AlphaFoldDB" id="J0D0Y8"/>
<sequence>MPQELDADLFANLLVMYTIPEALRVAADLVAVEAPTMIAFEAVESTAEIGEMWTITVSAEESARSALEGAEKDLKAADAMASARAREAAQKKAKKKLETAQGEIDAALEDQGKMVKELGQSFVDWHESVRKVEDARREAHNAALKKQNTEDTAEAKRRKKNKEKKASESEAAEGRSKIKDGDPVDGIYRDAPCALCEHGGFACYDKLDAKGKACAASKQPCWIPATGALKSVLKGITERLDSVDGKLDVLEEKYEDFATALNAIKDILKDQGKCLASLVALQDGDQRALAGTVEKLDVAPSKSAGKCRERRKVAFRPMIVTEAVQREDEDEDEGPSRKRRKVEKAKSKAVVLESEDEEAAETTKGKEKEKEKEKTPEGIADDTMQGD</sequence>
<dbReference type="Proteomes" id="UP000006514">
    <property type="component" value="Unassembled WGS sequence"/>
</dbReference>
<evidence type="ECO:0000313" key="3">
    <source>
        <dbReference type="Proteomes" id="UP000006514"/>
    </source>
</evidence>
<feature type="compositionally biased region" description="Basic and acidic residues" evidence="1">
    <location>
        <begin position="164"/>
        <end position="182"/>
    </location>
</feature>
<dbReference type="InParanoid" id="J0D0Y8"/>
<evidence type="ECO:0000256" key="1">
    <source>
        <dbReference type="SAM" id="MobiDB-lite"/>
    </source>
</evidence>
<name>J0D0Y8_AURST</name>
<feature type="region of interest" description="Disordered" evidence="1">
    <location>
        <begin position="135"/>
        <end position="183"/>
    </location>
</feature>
<keyword evidence="3" id="KW-1185">Reference proteome</keyword>
<evidence type="ECO:0000313" key="2">
    <source>
        <dbReference type="EMBL" id="EJD32227.1"/>
    </source>
</evidence>
<feature type="compositionally biased region" description="Basic and acidic residues" evidence="1">
    <location>
        <begin position="361"/>
        <end position="376"/>
    </location>
</feature>
<accession>J0D0Y8</accession>
<protein>
    <submittedName>
        <fullName evidence="2">Uncharacterized protein</fullName>
    </submittedName>
</protein>
<feature type="region of interest" description="Disordered" evidence="1">
    <location>
        <begin position="325"/>
        <end position="387"/>
    </location>
</feature>
<dbReference type="KEGG" id="adl:AURDEDRAFT_178738"/>